<name>A0ACC3N9B5_9PEZI</name>
<sequence>MEQANTNPSQPRQATSLDFITLDIVRTSRLDDDTKSFFTLELDKIQTKLVPIDWSTPEALSLFDNWLALSEVFYEEAGIACRENKKEKIDFGPVFEELYNKMIEIGGDGQDK</sequence>
<evidence type="ECO:0000313" key="1">
    <source>
        <dbReference type="EMBL" id="KAK3712555.1"/>
    </source>
</evidence>
<dbReference type="EMBL" id="JAUTXU010000069">
    <property type="protein sequence ID" value="KAK3712555.1"/>
    <property type="molecule type" value="Genomic_DNA"/>
</dbReference>
<evidence type="ECO:0000313" key="2">
    <source>
        <dbReference type="Proteomes" id="UP001281147"/>
    </source>
</evidence>
<reference evidence="1" key="1">
    <citation type="submission" date="2023-07" db="EMBL/GenBank/DDBJ databases">
        <title>Black Yeasts Isolated from many extreme environments.</title>
        <authorList>
            <person name="Coleine C."/>
            <person name="Stajich J.E."/>
            <person name="Selbmann L."/>
        </authorList>
    </citation>
    <scope>NUCLEOTIDE SEQUENCE</scope>
    <source>
        <strain evidence="1">CCFEE 5714</strain>
    </source>
</reference>
<keyword evidence="2" id="KW-1185">Reference proteome</keyword>
<gene>
    <name evidence="1" type="ORF">LTR37_008998</name>
</gene>
<accession>A0ACC3N9B5</accession>
<organism evidence="1 2">
    <name type="scientific">Vermiconidia calcicola</name>
    <dbReference type="NCBI Taxonomy" id="1690605"/>
    <lineage>
        <taxon>Eukaryota</taxon>
        <taxon>Fungi</taxon>
        <taxon>Dikarya</taxon>
        <taxon>Ascomycota</taxon>
        <taxon>Pezizomycotina</taxon>
        <taxon>Dothideomycetes</taxon>
        <taxon>Dothideomycetidae</taxon>
        <taxon>Mycosphaerellales</taxon>
        <taxon>Extremaceae</taxon>
        <taxon>Vermiconidia</taxon>
    </lineage>
</organism>
<dbReference type="Proteomes" id="UP001281147">
    <property type="component" value="Unassembled WGS sequence"/>
</dbReference>
<protein>
    <submittedName>
        <fullName evidence="1">Uncharacterized protein</fullName>
    </submittedName>
</protein>
<comment type="caution">
    <text evidence="1">The sequence shown here is derived from an EMBL/GenBank/DDBJ whole genome shotgun (WGS) entry which is preliminary data.</text>
</comment>
<proteinExistence type="predicted"/>